<dbReference type="InterPro" id="IPR011657">
    <property type="entry name" value="CNT_C_dom"/>
</dbReference>
<evidence type="ECO:0000256" key="2">
    <source>
        <dbReference type="ARBA" id="ARBA00009033"/>
    </source>
</evidence>
<keyword evidence="3" id="KW-1003">Cell membrane</keyword>
<feature type="domain" description="Concentrative nucleoside transporter N-terminal" evidence="8">
    <location>
        <begin position="8"/>
        <end position="80"/>
    </location>
</feature>
<keyword evidence="4 7" id="KW-0812">Transmembrane</keyword>
<feature type="transmembrane region" description="Helical" evidence="7">
    <location>
        <begin position="31"/>
        <end position="51"/>
    </location>
</feature>
<protein>
    <submittedName>
        <fullName evidence="10">Pyrimidine nucleoside transporter</fullName>
    </submittedName>
</protein>
<evidence type="ECO:0000256" key="3">
    <source>
        <dbReference type="ARBA" id="ARBA00022475"/>
    </source>
</evidence>
<feature type="transmembrane region" description="Helical" evidence="7">
    <location>
        <begin position="388"/>
        <end position="408"/>
    </location>
</feature>
<feature type="transmembrane region" description="Helical" evidence="7">
    <location>
        <begin position="348"/>
        <end position="368"/>
    </location>
</feature>
<dbReference type="RefSeq" id="WP_047530281.1">
    <property type="nucleotide sequence ID" value="NZ_CCEH01000007.1"/>
</dbReference>
<comment type="subcellular location">
    <subcellularLocation>
        <location evidence="1">Cell membrane</location>
        <topology evidence="1">Multi-pass membrane protein</topology>
    </subcellularLocation>
</comment>
<feature type="transmembrane region" description="Helical" evidence="7">
    <location>
        <begin position="63"/>
        <end position="81"/>
    </location>
</feature>
<feature type="transmembrane region" description="Helical" evidence="7">
    <location>
        <begin position="165"/>
        <end position="185"/>
    </location>
</feature>
<reference evidence="10 11" key="1">
    <citation type="submission" date="2014-05" db="EMBL/GenBank/DDBJ databases">
        <authorList>
            <person name="Aslett A.Martin."/>
            <person name="De Silva Nishadi"/>
        </authorList>
    </citation>
    <scope>NUCLEOTIDE SEQUENCE [LARGE SCALE GENOMIC DNA]</scope>
</reference>
<dbReference type="GO" id="GO:0005886">
    <property type="term" value="C:plasma membrane"/>
    <property type="evidence" value="ECO:0007669"/>
    <property type="project" value="UniProtKB-SubCell"/>
</dbReference>
<dbReference type="Pfam" id="PF01773">
    <property type="entry name" value="Nucleos_tra2_N"/>
    <property type="match status" value="1"/>
</dbReference>
<dbReference type="GO" id="GO:0015293">
    <property type="term" value="F:symporter activity"/>
    <property type="evidence" value="ECO:0007669"/>
    <property type="project" value="TreeGrafter"/>
</dbReference>
<feature type="domain" description="Concentrative nucleoside transporter C-terminal" evidence="9">
    <location>
        <begin position="193"/>
        <end position="405"/>
    </location>
</feature>
<comment type="similarity">
    <text evidence="2">Belongs to the concentrative nucleoside transporter (CNT) (TC 2.A.41) family.</text>
</comment>
<feature type="transmembrane region" description="Helical" evidence="7">
    <location>
        <begin position="297"/>
        <end position="317"/>
    </location>
</feature>
<evidence type="ECO:0000256" key="4">
    <source>
        <dbReference type="ARBA" id="ARBA00022692"/>
    </source>
</evidence>
<evidence type="ECO:0000256" key="1">
    <source>
        <dbReference type="ARBA" id="ARBA00004651"/>
    </source>
</evidence>
<dbReference type="PANTHER" id="PTHR10590:SF19">
    <property type="entry name" value="PURINE NUCLEOSIDE TRANSPORT PROTEIN NUPG"/>
    <property type="match status" value="1"/>
</dbReference>
<evidence type="ECO:0000259" key="9">
    <source>
        <dbReference type="Pfam" id="PF07662"/>
    </source>
</evidence>
<dbReference type="AlphaFoldDB" id="A0A077ULU9"/>
<keyword evidence="6 7" id="KW-0472">Membrane</keyword>
<evidence type="ECO:0000256" key="5">
    <source>
        <dbReference type="ARBA" id="ARBA00022989"/>
    </source>
</evidence>
<feature type="transmembrane region" description="Helical" evidence="7">
    <location>
        <begin position="236"/>
        <end position="264"/>
    </location>
</feature>
<gene>
    <name evidence="10" type="primary">nupG</name>
    <name evidence="10" type="ORF">ERS140147_01127</name>
</gene>
<dbReference type="Proteomes" id="UP000044616">
    <property type="component" value="Unassembled WGS sequence"/>
</dbReference>
<feature type="transmembrane region" description="Helical" evidence="7">
    <location>
        <begin position="93"/>
        <end position="112"/>
    </location>
</feature>
<name>A0A077ULU9_9STAP</name>
<keyword evidence="5 7" id="KW-1133">Transmembrane helix</keyword>
<organism evidence="10 11">
    <name type="scientific">Staphylococcus schweitzeri</name>
    <dbReference type="NCBI Taxonomy" id="1654388"/>
    <lineage>
        <taxon>Bacteria</taxon>
        <taxon>Bacillati</taxon>
        <taxon>Bacillota</taxon>
        <taxon>Bacilli</taxon>
        <taxon>Bacillales</taxon>
        <taxon>Staphylococcaceae</taxon>
        <taxon>Staphylococcus</taxon>
    </lineage>
</organism>
<sequence length="409" mass="44960">MFLLINIIGLIVFLGIAVLFSRDRKNIQWQSIGILVVLNLFLAWFFIYFDWGQKAVRGAANGIAWVVQSAHAGTGFAFASLTNVKMMDMAVQALFPILLIVPLFDILMYFNILPKIIGGIGWLLAKVTRQPKFESFFGIEMMFLGNTEALAVSSEQLKRMNEMRVLTIAMMSMSSVSGAIVGAYVQMVPGELVLTAIPLNIVNAIIVSCLLNPVSVEEKEDIIYSLKNNEVERQPFFSFLGDSVLAAGKLVLIIIAFVISFVALADLFDRLINLITGLVAGWIGIKGSIGLDQILGVFMYPFALLLGLPLDEAWMVAQQMAKKIVTNEFVVMGEISKDIASYTPHHRAVITTFLISFANFSTIGMIIGTLKGIVDKKTSDFVSKYVPMMLLSGILVSLLTAAFVGLFAW</sequence>
<evidence type="ECO:0000256" key="7">
    <source>
        <dbReference type="SAM" id="Phobius"/>
    </source>
</evidence>
<evidence type="ECO:0000313" key="10">
    <source>
        <dbReference type="EMBL" id="CDR28008.1"/>
    </source>
</evidence>
<evidence type="ECO:0000256" key="6">
    <source>
        <dbReference type="ARBA" id="ARBA00023136"/>
    </source>
</evidence>
<dbReference type="GO" id="GO:0005337">
    <property type="term" value="F:nucleoside transmembrane transporter activity"/>
    <property type="evidence" value="ECO:0007669"/>
    <property type="project" value="InterPro"/>
</dbReference>
<dbReference type="EMBL" id="CCEH01000007">
    <property type="protein sequence ID" value="CDR28008.1"/>
    <property type="molecule type" value="Genomic_DNA"/>
</dbReference>
<evidence type="ECO:0000313" key="11">
    <source>
        <dbReference type="Proteomes" id="UP000044616"/>
    </source>
</evidence>
<evidence type="ECO:0000259" key="8">
    <source>
        <dbReference type="Pfam" id="PF01773"/>
    </source>
</evidence>
<feature type="transmembrane region" description="Helical" evidence="7">
    <location>
        <begin position="192"/>
        <end position="216"/>
    </location>
</feature>
<dbReference type="InterPro" id="IPR002668">
    <property type="entry name" value="CNT_N_dom"/>
</dbReference>
<dbReference type="PANTHER" id="PTHR10590">
    <property type="entry name" value="SODIUM/NUCLEOSIDE COTRANSPORTER"/>
    <property type="match status" value="1"/>
</dbReference>
<proteinExistence type="inferred from homology"/>
<dbReference type="InterPro" id="IPR008276">
    <property type="entry name" value="C_nuclsd_transpt"/>
</dbReference>
<accession>A0A077ULU9</accession>
<dbReference type="Pfam" id="PF07662">
    <property type="entry name" value="Nucleos_tra2_C"/>
    <property type="match status" value="1"/>
</dbReference>